<reference evidence="1" key="1">
    <citation type="submission" date="2021-03" db="EMBL/GenBank/DDBJ databases">
        <authorList>
            <person name="Tagirdzhanova G."/>
        </authorList>
    </citation>
    <scope>NUCLEOTIDE SEQUENCE</scope>
</reference>
<proteinExistence type="predicted"/>
<evidence type="ECO:0008006" key="3">
    <source>
        <dbReference type="Google" id="ProtNLM"/>
    </source>
</evidence>
<dbReference type="PANTHER" id="PTHR39596">
    <property type="match status" value="1"/>
</dbReference>
<dbReference type="Proteomes" id="UP000664521">
    <property type="component" value="Unassembled WGS sequence"/>
</dbReference>
<accession>A0A8H3FGX7</accession>
<comment type="caution">
    <text evidence="1">The sequence shown here is derived from an EMBL/GenBank/DDBJ whole genome shotgun (WGS) entry which is preliminary data.</text>
</comment>
<evidence type="ECO:0000313" key="2">
    <source>
        <dbReference type="Proteomes" id="UP000664521"/>
    </source>
</evidence>
<dbReference type="AlphaFoldDB" id="A0A8H3FGX7"/>
<name>A0A8H3FGX7_9LECA</name>
<protein>
    <recommendedName>
        <fullName evidence="3">Heterokaryon incompatibility domain-containing protein</fullName>
    </recommendedName>
</protein>
<dbReference type="EMBL" id="CAJPDS010000033">
    <property type="protein sequence ID" value="CAF9923475.1"/>
    <property type="molecule type" value="Genomic_DNA"/>
</dbReference>
<evidence type="ECO:0000313" key="1">
    <source>
        <dbReference type="EMBL" id="CAF9923475.1"/>
    </source>
</evidence>
<dbReference type="PANTHER" id="PTHR39596:SF2">
    <property type="entry name" value="HET DOMAIN PROTEIN (AFU_ORTHOLOGUE AFUA_1G17550)-RELATED"/>
    <property type="match status" value="1"/>
</dbReference>
<dbReference type="OrthoDB" id="2426273at2759"/>
<gene>
    <name evidence="1" type="ORF">HETSPECPRED_005334</name>
</gene>
<keyword evidence="2" id="KW-1185">Reference proteome</keyword>
<organism evidence="1 2">
    <name type="scientific">Heterodermia speciosa</name>
    <dbReference type="NCBI Taxonomy" id="116794"/>
    <lineage>
        <taxon>Eukaryota</taxon>
        <taxon>Fungi</taxon>
        <taxon>Dikarya</taxon>
        <taxon>Ascomycota</taxon>
        <taxon>Pezizomycotina</taxon>
        <taxon>Lecanoromycetes</taxon>
        <taxon>OSLEUM clade</taxon>
        <taxon>Lecanoromycetidae</taxon>
        <taxon>Caliciales</taxon>
        <taxon>Physciaceae</taxon>
        <taxon>Heterodermia</taxon>
    </lineage>
</organism>
<sequence length="851" mass="95835">MDHLPKVSDPVREPVKVPFIWQHFPFHSRPLSFEDFENIPKRYKFSTHDLIQGAYDPRLLYQKISFFQSWLFFGLLVQVIGPIGVTLSQAEFVRTEADGSRFITTEELPKYLWFWLAIRHHQPRREAEEHAELADSCLALANKVLNSLTTALTTKNPQSDGLPMSSIGEPSTAGKVLLSLAILGDQLCLARNQIVRYSVGPILHWKYPSFGTALLQEVGWCPAEINSLTYKTQHVAGCSGCQEHGLSSQTISSILVPEKPVVPLVTVDFRRPHPLIGVSAADITKVENVPSYVAISHVWSDGKGNPHRNSLPACQLQRLQECANALYPSDRHPVPFWMDTLCVPVGKEFRPARHRAINRMKSTYKSAEKILVFDNSLELVDSTIAPEEAVIRLRYSPWSTRLWTMQEGRLGLKVYLQFRDKSKSFDDQPYQNGASGNLPAVDEILKSMTIQDVASSAPAVLLVRALAYTDPTFQLRLSYADKPPQSDPEEEELRLSAIDSFEDLKFEDNLHKTWLPVAKDLVGEIYEPSRLDDQLRSDIHAIMMNPILSHCGEAWLRIRGFAYNAALNRTSGTDHLRSGFKPSSVFDDTARGLQGRTTSRIEDEPVCLCALLGIDTAPVLDIPVLSHRKKRILSSISCKPGFATACRKVGFNAQSRLNKCHDERMKVAWLLLDAFPPHIVFWNVPRLQQQGWRWAPSTFLSENTQIKSWATVLATRLDEGLLVRFQGWRISLKHEITQTSAEDGNDCVILKIDCPELTGNNRHPFRRSWVCSRLLGPSKRWRKILSKNHDVALIVDEGRGVLAPINKETNGIIFTTFEGAAERYSSTTSRQSATVFSGTGKWIDGPQWCIG</sequence>